<evidence type="ECO:0000313" key="1">
    <source>
        <dbReference type="EMBL" id="CAG9534335.1"/>
    </source>
</evidence>
<keyword evidence="2" id="KW-1185">Reference proteome</keyword>
<organism evidence="1 2">
    <name type="scientific">Cercopithifilaria johnstoni</name>
    <dbReference type="NCBI Taxonomy" id="2874296"/>
    <lineage>
        <taxon>Eukaryota</taxon>
        <taxon>Metazoa</taxon>
        <taxon>Ecdysozoa</taxon>
        <taxon>Nematoda</taxon>
        <taxon>Chromadorea</taxon>
        <taxon>Rhabditida</taxon>
        <taxon>Spirurina</taxon>
        <taxon>Spiruromorpha</taxon>
        <taxon>Filarioidea</taxon>
        <taxon>Onchocercidae</taxon>
        <taxon>Cercopithifilaria</taxon>
    </lineage>
</organism>
<gene>
    <name evidence="1" type="ORF">CJOHNSTONI_LOCUS4479</name>
</gene>
<reference evidence="1" key="1">
    <citation type="submission" date="2021-09" db="EMBL/GenBank/DDBJ databases">
        <authorList>
            <consortium name="Pathogen Informatics"/>
        </authorList>
    </citation>
    <scope>NUCLEOTIDE SEQUENCE</scope>
</reference>
<protein>
    <submittedName>
        <fullName evidence="1">Uncharacterized protein</fullName>
    </submittedName>
</protein>
<dbReference type="EMBL" id="CAKAEH010001302">
    <property type="protein sequence ID" value="CAG9534335.1"/>
    <property type="molecule type" value="Genomic_DNA"/>
</dbReference>
<name>A0A8J2M1N7_9BILA</name>
<accession>A0A8J2M1N7</accession>
<comment type="caution">
    <text evidence="1">The sequence shown here is derived from an EMBL/GenBank/DDBJ whole genome shotgun (WGS) entry which is preliminary data.</text>
</comment>
<proteinExistence type="predicted"/>
<dbReference type="Proteomes" id="UP000746747">
    <property type="component" value="Unassembled WGS sequence"/>
</dbReference>
<sequence length="230" mass="26193">MDAMNTRAICTRARMIPDMITFVFRFSMISLKPSTVRNERMSISSQPLTPLIDFGEPEEKRTRRKPNFTVQERMHLAQSYVENYEEYNRASHLRATELEGVLLVSAYSEKDPSCAEQCKSGFTPTTKGEAKIGRQRLLERWAAELSSFGIVERTPVEVEQKIRDYMKKIAANRKRAVKRPMSPPCQLISSVVSENSTVDDSTTDDSLTAYAGFLLEQHRATQNDCTELVI</sequence>
<dbReference type="OrthoDB" id="5791247at2759"/>
<evidence type="ECO:0000313" key="2">
    <source>
        <dbReference type="Proteomes" id="UP000746747"/>
    </source>
</evidence>
<dbReference type="AlphaFoldDB" id="A0A8J2M1N7"/>